<accession>G4T887</accession>
<dbReference type="Gene3D" id="1.10.3210.10">
    <property type="entry name" value="Hypothetical protein af1432"/>
    <property type="match status" value="1"/>
</dbReference>
<dbReference type="InterPro" id="IPR003607">
    <property type="entry name" value="HD/PDEase_dom"/>
</dbReference>
<dbReference type="InParanoid" id="G4T887"/>
<dbReference type="Gene3D" id="3.30.70.2760">
    <property type="match status" value="1"/>
</dbReference>
<sequence>MYSYYVFVVPPNTLGPCHLCLVPMDDVSEREDISRTYVRNIKDPIYDYIEVETFFFQFIDTRQFQRLRNIKQLGTSYFVWPGGSHNRFEHCLGVMHLAKIMVDHLSQQAGLGITLRDRRCVQLAGLLHDLGHGPFSHVFDGQFIPRARPGYDWKHEDASELMFEAMLKENEIEMPQQDIAFVRDLIAGIDRHPENQEKAYLFEIVANKRNGIDVDNSGYTPDRRKQVQLSGYEVLEYTIYRSDLTVLRLIKSSRVIGDHIAYSNKDITNVFLVFQERWSLHKRGIINLDFRVAELDIKAVYTHPAAKAIEYMVVDALLAADPIMRISEQVDDPARYVFLTDAILEDIERSTDEALAPARDIVYRLRTRLLYKCVDVLHLHPHEEMQLKDIVTAQAIALEANRVRASSSSTQNLPEVVPVDIIVDWTFVHFGMKDKNPVDLVLFYGKHNPDEAFHARAEEYSRTFPHNFAEVALRVFTRNRSLYGLVQAGFRAVLKKGSLETSGHVVGGNEARTPARTSIPLGEEQIPGGSAGSRLEEKFYDGNPFTLVPPTYASTGSPSMKGKRSLQHLRSTPSSRTSPALSYKDLPTTTHSLLGSAPSVTASKRLHDGEGTHSPQKKTRLD</sequence>
<dbReference type="STRING" id="1109443.G4T887"/>
<dbReference type="EMBL" id="CAFZ01000015">
    <property type="protein sequence ID" value="CCA67506.1"/>
    <property type="molecule type" value="Genomic_DNA"/>
</dbReference>
<evidence type="ECO:0000259" key="2">
    <source>
        <dbReference type="SMART" id="SM00471"/>
    </source>
</evidence>
<dbReference type="GO" id="GO:0005634">
    <property type="term" value="C:nucleus"/>
    <property type="evidence" value="ECO:0007669"/>
    <property type="project" value="TreeGrafter"/>
</dbReference>
<comment type="caution">
    <text evidence="3">The sequence shown here is derived from an EMBL/GenBank/DDBJ whole genome shotgun (WGS) entry which is preliminary data.</text>
</comment>
<feature type="compositionally biased region" description="Polar residues" evidence="1">
    <location>
        <begin position="568"/>
        <end position="580"/>
    </location>
</feature>
<dbReference type="Pfam" id="PF01966">
    <property type="entry name" value="HD"/>
    <property type="match status" value="1"/>
</dbReference>
<dbReference type="CDD" id="cd00077">
    <property type="entry name" value="HDc"/>
    <property type="match status" value="1"/>
</dbReference>
<dbReference type="PANTHER" id="PTHR11373:SF4">
    <property type="entry name" value="DEOXYNUCLEOSIDE TRIPHOSPHATE TRIPHOSPHOHYDROLASE SAMHD1"/>
    <property type="match status" value="1"/>
</dbReference>
<protein>
    <recommendedName>
        <fullName evidence="2">HD/PDEase domain-containing protein</fullName>
    </recommendedName>
</protein>
<dbReference type="AlphaFoldDB" id="G4T887"/>
<dbReference type="InterPro" id="IPR050135">
    <property type="entry name" value="dGTPase-like"/>
</dbReference>
<gene>
    <name evidence="3" type="ORF">PIIN_01335</name>
</gene>
<dbReference type="Proteomes" id="UP000007148">
    <property type="component" value="Unassembled WGS sequence"/>
</dbReference>
<proteinExistence type="predicted"/>
<evidence type="ECO:0000313" key="4">
    <source>
        <dbReference type="Proteomes" id="UP000007148"/>
    </source>
</evidence>
<evidence type="ECO:0000256" key="1">
    <source>
        <dbReference type="SAM" id="MobiDB-lite"/>
    </source>
</evidence>
<dbReference type="GO" id="GO:0006203">
    <property type="term" value="P:dGTP catabolic process"/>
    <property type="evidence" value="ECO:0007669"/>
    <property type="project" value="TreeGrafter"/>
</dbReference>
<dbReference type="GO" id="GO:0008832">
    <property type="term" value="F:dGTPase activity"/>
    <property type="evidence" value="ECO:0007669"/>
    <property type="project" value="TreeGrafter"/>
</dbReference>
<name>G4T887_SERID</name>
<dbReference type="InterPro" id="IPR006674">
    <property type="entry name" value="HD_domain"/>
</dbReference>
<dbReference type="PANTHER" id="PTHR11373">
    <property type="entry name" value="DEOXYNUCLEOSIDE TRIPHOSPHATE TRIPHOSPHOHYDROLASE"/>
    <property type="match status" value="1"/>
</dbReference>
<dbReference type="HOGENOM" id="CLU_026821_1_3_1"/>
<dbReference type="SUPFAM" id="SSF109604">
    <property type="entry name" value="HD-domain/PDEase-like"/>
    <property type="match status" value="1"/>
</dbReference>
<organism evidence="3 4">
    <name type="scientific">Serendipita indica (strain DSM 11827)</name>
    <name type="common">Root endophyte fungus</name>
    <name type="synonym">Piriformospora indica</name>
    <dbReference type="NCBI Taxonomy" id="1109443"/>
    <lineage>
        <taxon>Eukaryota</taxon>
        <taxon>Fungi</taxon>
        <taxon>Dikarya</taxon>
        <taxon>Basidiomycota</taxon>
        <taxon>Agaricomycotina</taxon>
        <taxon>Agaricomycetes</taxon>
        <taxon>Sebacinales</taxon>
        <taxon>Serendipitaceae</taxon>
        <taxon>Serendipita</taxon>
    </lineage>
</organism>
<feature type="compositionally biased region" description="Polar residues" evidence="1">
    <location>
        <begin position="587"/>
        <end position="602"/>
    </location>
</feature>
<dbReference type="SMART" id="SM00471">
    <property type="entry name" value="HDc"/>
    <property type="match status" value="1"/>
</dbReference>
<dbReference type="OrthoDB" id="9991235at2759"/>
<keyword evidence="4" id="KW-1185">Reference proteome</keyword>
<feature type="region of interest" description="Disordered" evidence="1">
    <location>
        <begin position="550"/>
        <end position="622"/>
    </location>
</feature>
<feature type="domain" description="HD/PDEase" evidence="2">
    <location>
        <begin position="83"/>
        <end position="229"/>
    </location>
</feature>
<dbReference type="OMA" id="QVHGYIK"/>
<dbReference type="eggNOG" id="KOG2681">
    <property type="taxonomic scope" value="Eukaryota"/>
</dbReference>
<evidence type="ECO:0000313" key="3">
    <source>
        <dbReference type="EMBL" id="CCA67506.1"/>
    </source>
</evidence>
<reference evidence="3 4" key="1">
    <citation type="journal article" date="2011" name="PLoS Pathog.">
        <title>Endophytic Life Strategies Decoded by Genome and Transcriptome Analyses of the Mutualistic Root Symbiont Piriformospora indica.</title>
        <authorList>
            <person name="Zuccaro A."/>
            <person name="Lahrmann U."/>
            <person name="Guldener U."/>
            <person name="Langen G."/>
            <person name="Pfiffi S."/>
            <person name="Biedenkopf D."/>
            <person name="Wong P."/>
            <person name="Samans B."/>
            <person name="Grimm C."/>
            <person name="Basiewicz M."/>
            <person name="Murat C."/>
            <person name="Martin F."/>
            <person name="Kogel K.H."/>
        </authorList>
    </citation>
    <scope>NUCLEOTIDE SEQUENCE [LARGE SCALE GENOMIC DNA]</scope>
    <source>
        <strain evidence="3 4">DSM 11827</strain>
    </source>
</reference>
<feature type="region of interest" description="Disordered" evidence="1">
    <location>
        <begin position="505"/>
        <end position="533"/>
    </location>
</feature>